<dbReference type="OrthoDB" id="5297629at2"/>
<dbReference type="Pfam" id="PF09345">
    <property type="entry name" value="SiaC"/>
    <property type="match status" value="1"/>
</dbReference>
<organism evidence="2 3">
    <name type="scientific">Candidatus Symbiobacter mobilis CR</name>
    <dbReference type="NCBI Taxonomy" id="946483"/>
    <lineage>
        <taxon>Bacteria</taxon>
        <taxon>Pseudomonadati</taxon>
        <taxon>Pseudomonadota</taxon>
        <taxon>Betaproteobacteria</taxon>
        <taxon>Burkholderiales</taxon>
        <taxon>Comamonadaceae</taxon>
    </lineage>
</organism>
<accession>U5N951</accession>
<dbReference type="HOGENOM" id="CLU_129198_0_0_4"/>
<dbReference type="RefSeq" id="WP_022774335.1">
    <property type="nucleotide sequence ID" value="NC_022576.1"/>
</dbReference>
<evidence type="ECO:0000259" key="1">
    <source>
        <dbReference type="Pfam" id="PF09345"/>
    </source>
</evidence>
<gene>
    <name evidence="2" type="ORF">Cenrod_1823</name>
</gene>
<sequence length="129" mass="15113">MESLRLEPAKSTPLVDFNVSTRIFTIKGESYPENSFKFYEPILQWLDAFFEQVTDQDVTKLEISLPYINTSSSKCILMLLEKFEKAYQDGKSVVVNWYYDEENESEMECAQDFKEYVELEFNLIAEKGS</sequence>
<reference evidence="2 3" key="1">
    <citation type="journal article" date="2013" name="Genome Biol.">
        <title>Genomic analysis reveals key aspects of prokaryotic symbiosis in the phototrophic consortium "Chlorochromatium aggregatum".</title>
        <authorList>
            <person name="Liu Z."/>
            <person name="Muller J."/>
            <person name="Li T."/>
            <person name="Alvey R.M."/>
            <person name="Vogl K."/>
            <person name="Frigaard N.U."/>
            <person name="Rockwell N.C."/>
            <person name="Boyd E.S."/>
            <person name="Tomsho L.P."/>
            <person name="Schuster S.C."/>
            <person name="Henke P."/>
            <person name="Rohde M."/>
            <person name="Overmann J."/>
            <person name="Bryant D.A."/>
        </authorList>
    </citation>
    <scope>NUCLEOTIDE SEQUENCE [LARGE SCALE GENOMIC DNA]</scope>
    <source>
        <strain evidence="2">CR</strain>
    </source>
</reference>
<keyword evidence="3" id="KW-1185">Reference proteome</keyword>
<dbReference type="STRING" id="946483.Cenrod_1823"/>
<dbReference type="Proteomes" id="UP000017184">
    <property type="component" value="Chromosome"/>
</dbReference>
<dbReference type="EMBL" id="CP004885">
    <property type="protein sequence ID" value="AGX87907.1"/>
    <property type="molecule type" value="Genomic_DNA"/>
</dbReference>
<dbReference type="KEGG" id="cbx:Cenrod_1823"/>
<feature type="domain" description="SiaC family regulatory phosphoprotein" evidence="1">
    <location>
        <begin position="7"/>
        <end position="125"/>
    </location>
</feature>
<dbReference type="AlphaFoldDB" id="U5N951"/>
<dbReference type="InterPro" id="IPR018530">
    <property type="entry name" value="SiaC"/>
</dbReference>
<evidence type="ECO:0000313" key="3">
    <source>
        <dbReference type="Proteomes" id="UP000017184"/>
    </source>
</evidence>
<proteinExistence type="predicted"/>
<name>U5N951_9BURK</name>
<dbReference type="eggNOG" id="ENOG50312WH">
    <property type="taxonomic scope" value="Bacteria"/>
</dbReference>
<protein>
    <recommendedName>
        <fullName evidence="1">SiaC family regulatory phosphoprotein domain-containing protein</fullName>
    </recommendedName>
</protein>
<evidence type="ECO:0000313" key="2">
    <source>
        <dbReference type="EMBL" id="AGX87907.1"/>
    </source>
</evidence>